<feature type="compositionally biased region" description="Gly residues" evidence="1">
    <location>
        <begin position="751"/>
        <end position="761"/>
    </location>
</feature>
<evidence type="ECO:0000256" key="1">
    <source>
        <dbReference type="SAM" id="MobiDB-lite"/>
    </source>
</evidence>
<feature type="region of interest" description="Disordered" evidence="1">
    <location>
        <begin position="476"/>
        <end position="509"/>
    </location>
</feature>
<accession>A0A9P6QG35</accession>
<name>A0A9P6QG35_9FUNG</name>
<feature type="transmembrane region" description="Helical" evidence="2">
    <location>
        <begin position="851"/>
        <end position="871"/>
    </location>
</feature>
<evidence type="ECO:0000313" key="3">
    <source>
        <dbReference type="EMBL" id="KAG0266430.1"/>
    </source>
</evidence>
<gene>
    <name evidence="3" type="ORF">DFQ27_009732</name>
</gene>
<feature type="compositionally biased region" description="Low complexity" evidence="1">
    <location>
        <begin position="1"/>
        <end position="28"/>
    </location>
</feature>
<feature type="compositionally biased region" description="Basic residues" evidence="1">
    <location>
        <begin position="596"/>
        <end position="608"/>
    </location>
</feature>
<protein>
    <submittedName>
        <fullName evidence="3">Uncharacterized protein</fullName>
    </submittedName>
</protein>
<feature type="compositionally biased region" description="Low complexity" evidence="1">
    <location>
        <begin position="79"/>
        <end position="91"/>
    </location>
</feature>
<sequence length="880" mass="95615">NDPPSFSSPDPSSQEEAAPQAATTAEASGRSAGVARQLQHGTGTAGQARDEDEGEDEMEVIAKQRIRHPSRLRRTDATQQQQQQQQQQLQQGPAHAPLETAQVTTTTAESAAGVEPSAPATTTTTTTMAASDTTTGGPTPATATRTSASSPILLETVRMRREGLWAFEYWVEDAIMFMCFPVKPKLPPPPPPPHSLSSASRTGPSSSSPNNTRRLSQQGRLSFYLHDDIEERDSYESISDLPTPAPLTSSLSHSSHEATPSQTAMAVTPRSQGRGVETFGGFAGGSSFAASYARGNSAEYDRRQPRGGGIMDQTFSSAVSVRSSSSYASGAGTGGGGGGGGGGSSSSSNSSHGRASIPPYANLFTLVSASDPQSSLWRSTCYGENIERCLQMCTNEDVMMWWRERMDQTFEFGRSIERPALQQGTSAAAAAVAGRRRADEIDLEAGQQSSATTATTATTNATAVWRRLATRTRALVSRGQARQTTTENDESAMGVDAHGRQRPGKKVKKTRPFFDKRDWDQGIWRGVKVMLIKIGVREIPAPHNETMEMAMRLRGLYYCWREVTHTHLDSDDEDDGEEGTAALDGENDDDVLNSLRRSRPRHRNRRQHSTNDDNPITPPDTNTNTTNTTNTTTTSTTSPPPPLVTRPTSTSEVSVRAAIRSARNERRRRGKGKGRARMFVFDRDDALFNGKRIRGMIVAEIWIGHDEPSPEEAEEERRLEGRHRRTRRSHHSDQWANAITHNNNSSTNSNSGGGGGGGGSAGSQPTPLTRSTTTSRSGEPTLPTTTTTTTGSGGEDAFPSTLRRRRCMLRLRQGLSADVESFILATGPRLPELYEVFDHDSYHPRISRCRVMLYSIITISIFAAVFFARLATIAEPQEKK</sequence>
<feature type="region of interest" description="Disordered" evidence="1">
    <location>
        <begin position="234"/>
        <end position="279"/>
    </location>
</feature>
<organism evidence="3 4">
    <name type="scientific">Actinomortierella ambigua</name>
    <dbReference type="NCBI Taxonomy" id="1343610"/>
    <lineage>
        <taxon>Eukaryota</taxon>
        <taxon>Fungi</taxon>
        <taxon>Fungi incertae sedis</taxon>
        <taxon>Mucoromycota</taxon>
        <taxon>Mortierellomycotina</taxon>
        <taxon>Mortierellomycetes</taxon>
        <taxon>Mortierellales</taxon>
        <taxon>Mortierellaceae</taxon>
        <taxon>Actinomortierella</taxon>
    </lineage>
</organism>
<feature type="compositionally biased region" description="Low complexity" evidence="1">
    <location>
        <begin position="645"/>
        <end position="661"/>
    </location>
</feature>
<feature type="compositionally biased region" description="Basic residues" evidence="1">
    <location>
        <begin position="665"/>
        <end position="674"/>
    </location>
</feature>
<proteinExistence type="predicted"/>
<keyword evidence="2" id="KW-1133">Transmembrane helix</keyword>
<feature type="compositionally biased region" description="Polar residues" evidence="1">
    <location>
        <begin position="246"/>
        <end position="271"/>
    </location>
</feature>
<dbReference type="Proteomes" id="UP000807716">
    <property type="component" value="Unassembled WGS sequence"/>
</dbReference>
<feature type="compositionally biased region" description="Low complexity" evidence="1">
    <location>
        <begin position="612"/>
        <end position="637"/>
    </location>
</feature>
<keyword evidence="2" id="KW-0812">Transmembrane</keyword>
<feature type="region of interest" description="Disordered" evidence="1">
    <location>
        <begin position="326"/>
        <end position="354"/>
    </location>
</feature>
<dbReference type="OrthoDB" id="2448842at2759"/>
<comment type="caution">
    <text evidence="3">The sequence shown here is derived from an EMBL/GenBank/DDBJ whole genome shotgun (WGS) entry which is preliminary data.</text>
</comment>
<feature type="compositionally biased region" description="Low complexity" evidence="1">
    <location>
        <begin position="118"/>
        <end position="147"/>
    </location>
</feature>
<feature type="non-terminal residue" evidence="3">
    <location>
        <position position="1"/>
    </location>
</feature>
<feature type="compositionally biased region" description="Gly residues" evidence="1">
    <location>
        <begin position="331"/>
        <end position="344"/>
    </location>
</feature>
<reference evidence="3" key="1">
    <citation type="journal article" date="2020" name="Fungal Divers.">
        <title>Resolving the Mortierellaceae phylogeny through synthesis of multi-gene phylogenetics and phylogenomics.</title>
        <authorList>
            <person name="Vandepol N."/>
            <person name="Liber J."/>
            <person name="Desiro A."/>
            <person name="Na H."/>
            <person name="Kennedy M."/>
            <person name="Barry K."/>
            <person name="Grigoriev I.V."/>
            <person name="Miller A.N."/>
            <person name="O'Donnell K."/>
            <person name="Stajich J.E."/>
            <person name="Bonito G."/>
        </authorList>
    </citation>
    <scope>NUCLEOTIDE SEQUENCE</scope>
    <source>
        <strain evidence="3">BC1065</strain>
    </source>
</reference>
<evidence type="ECO:0000256" key="2">
    <source>
        <dbReference type="SAM" id="Phobius"/>
    </source>
</evidence>
<feature type="region of interest" description="Disordered" evidence="1">
    <location>
        <begin position="568"/>
        <end position="674"/>
    </location>
</feature>
<feature type="region of interest" description="Disordered" evidence="1">
    <location>
        <begin position="1"/>
        <end position="147"/>
    </location>
</feature>
<dbReference type="EMBL" id="JAAAJB010000093">
    <property type="protein sequence ID" value="KAG0266430.1"/>
    <property type="molecule type" value="Genomic_DNA"/>
</dbReference>
<evidence type="ECO:0000313" key="4">
    <source>
        <dbReference type="Proteomes" id="UP000807716"/>
    </source>
</evidence>
<dbReference type="AlphaFoldDB" id="A0A9P6QG35"/>
<feature type="compositionally biased region" description="Low complexity" evidence="1">
    <location>
        <begin position="769"/>
        <end position="790"/>
    </location>
</feature>
<feature type="compositionally biased region" description="Low complexity" evidence="1">
    <location>
        <begin position="345"/>
        <end position="354"/>
    </location>
</feature>
<feature type="region of interest" description="Disordered" evidence="1">
    <location>
        <begin position="707"/>
        <end position="799"/>
    </location>
</feature>
<feature type="compositionally biased region" description="Basic residues" evidence="1">
    <location>
        <begin position="500"/>
        <end position="509"/>
    </location>
</feature>
<feature type="compositionally biased region" description="Basic residues" evidence="1">
    <location>
        <begin position="720"/>
        <end position="730"/>
    </location>
</feature>
<keyword evidence="4" id="KW-1185">Reference proteome</keyword>
<feature type="region of interest" description="Disordered" evidence="1">
    <location>
        <begin position="188"/>
        <end position="219"/>
    </location>
</feature>
<keyword evidence="2" id="KW-0472">Membrane</keyword>
<feature type="compositionally biased region" description="Low complexity" evidence="1">
    <location>
        <begin position="195"/>
        <end position="216"/>
    </location>
</feature>
<feature type="compositionally biased region" description="Acidic residues" evidence="1">
    <location>
        <begin position="50"/>
        <end position="59"/>
    </location>
</feature>